<dbReference type="OrthoDB" id="9795306at2"/>
<dbReference type="AlphaFoldDB" id="A0A4S4FWC8"/>
<protein>
    <submittedName>
        <fullName evidence="2">VOC family protein</fullName>
    </submittedName>
</protein>
<dbReference type="InterPro" id="IPR004360">
    <property type="entry name" value="Glyas_Fos-R_dOase_dom"/>
</dbReference>
<evidence type="ECO:0000313" key="3">
    <source>
        <dbReference type="Proteomes" id="UP000307380"/>
    </source>
</evidence>
<dbReference type="InterPro" id="IPR028973">
    <property type="entry name" value="PhnB-like"/>
</dbReference>
<sequence>MSTLNPYVNFRDEARAALEFYQSVLGGELTVSTFAEFGMNDVPESADLIMHGQLETPAGFTLMASDTPPSLTFDEGGRITISVSGREEDELRGYWDGLAEGATVTMPLEKAPWGDSFGQLTDRFGVNWMFNIGSADPAE</sequence>
<accession>A0A4S4FWC8</accession>
<comment type="caution">
    <text evidence="2">The sequence shown here is derived from an EMBL/GenBank/DDBJ whole genome shotgun (WGS) entry which is preliminary data.</text>
</comment>
<proteinExistence type="predicted"/>
<dbReference type="PANTHER" id="PTHR33990">
    <property type="entry name" value="PROTEIN YJDN-RELATED"/>
    <property type="match status" value="1"/>
</dbReference>
<keyword evidence="3" id="KW-1185">Reference proteome</keyword>
<evidence type="ECO:0000313" key="2">
    <source>
        <dbReference type="EMBL" id="THG34392.1"/>
    </source>
</evidence>
<dbReference type="Proteomes" id="UP000307380">
    <property type="component" value="Unassembled WGS sequence"/>
</dbReference>
<dbReference type="EMBL" id="SSSN01000005">
    <property type="protein sequence ID" value="THG34392.1"/>
    <property type="molecule type" value="Genomic_DNA"/>
</dbReference>
<dbReference type="Pfam" id="PF00903">
    <property type="entry name" value="Glyoxalase"/>
    <property type="match status" value="1"/>
</dbReference>
<dbReference type="SUPFAM" id="SSF54593">
    <property type="entry name" value="Glyoxalase/Bleomycin resistance protein/Dihydroxybiphenyl dioxygenase"/>
    <property type="match status" value="1"/>
</dbReference>
<reference evidence="2 3" key="1">
    <citation type="submission" date="2019-04" db="EMBL/GenBank/DDBJ databases">
        <authorList>
            <person name="Jiang L."/>
        </authorList>
    </citation>
    <scope>NUCLEOTIDE SEQUENCE [LARGE SCALE GENOMIC DNA]</scope>
    <source>
        <strain evidence="2 3">YIM 131861</strain>
    </source>
</reference>
<dbReference type="InterPro" id="IPR029068">
    <property type="entry name" value="Glyas_Bleomycin-R_OHBP_Dase"/>
</dbReference>
<organism evidence="2 3">
    <name type="scientific">Orlajensenia flava</name>
    <dbReference type="NCBI Taxonomy" id="2565934"/>
    <lineage>
        <taxon>Bacteria</taxon>
        <taxon>Bacillati</taxon>
        <taxon>Actinomycetota</taxon>
        <taxon>Actinomycetes</taxon>
        <taxon>Micrococcales</taxon>
        <taxon>Microbacteriaceae</taxon>
        <taxon>Orlajensenia</taxon>
    </lineage>
</organism>
<dbReference type="RefSeq" id="WP_136424190.1">
    <property type="nucleotide sequence ID" value="NZ_SSSN01000005.1"/>
</dbReference>
<dbReference type="Gene3D" id="3.10.180.10">
    <property type="entry name" value="2,3-Dihydroxybiphenyl 1,2-Dioxygenase, domain 1"/>
    <property type="match status" value="1"/>
</dbReference>
<name>A0A4S4FWC8_9MICO</name>
<dbReference type="PANTHER" id="PTHR33990:SF1">
    <property type="entry name" value="PROTEIN YJDN"/>
    <property type="match status" value="1"/>
</dbReference>
<gene>
    <name evidence="2" type="ORF">E6C70_08975</name>
</gene>
<dbReference type="CDD" id="cd06588">
    <property type="entry name" value="PhnB_like"/>
    <property type="match status" value="1"/>
</dbReference>
<feature type="domain" description="Glyoxalase/fosfomycin resistance/dioxygenase" evidence="1">
    <location>
        <begin position="5"/>
        <end position="130"/>
    </location>
</feature>
<evidence type="ECO:0000259" key="1">
    <source>
        <dbReference type="Pfam" id="PF00903"/>
    </source>
</evidence>